<keyword evidence="5" id="KW-1185">Reference proteome</keyword>
<protein>
    <submittedName>
        <fullName evidence="4">Chemotaxis protein</fullName>
    </submittedName>
</protein>
<dbReference type="AlphaFoldDB" id="A0A9Q4B3L0"/>
<dbReference type="PROSITE" id="PS50111">
    <property type="entry name" value="CHEMOTAXIS_TRANSDUC_2"/>
    <property type="match status" value="1"/>
</dbReference>
<evidence type="ECO:0000313" key="4">
    <source>
        <dbReference type="EMBL" id="MCR6097702.1"/>
    </source>
</evidence>
<dbReference type="GO" id="GO:0016020">
    <property type="term" value="C:membrane"/>
    <property type="evidence" value="ECO:0007669"/>
    <property type="project" value="InterPro"/>
</dbReference>
<feature type="domain" description="Methyl-accepting transducer" evidence="3">
    <location>
        <begin position="174"/>
        <end position="281"/>
    </location>
</feature>
<proteinExistence type="predicted"/>
<dbReference type="Proteomes" id="UP001057753">
    <property type="component" value="Unassembled WGS sequence"/>
</dbReference>
<dbReference type="EMBL" id="JABXYM010000001">
    <property type="protein sequence ID" value="MCR6097702.1"/>
    <property type="molecule type" value="Genomic_DNA"/>
</dbReference>
<dbReference type="Pfam" id="PF00015">
    <property type="entry name" value="MCPsignal"/>
    <property type="match status" value="1"/>
</dbReference>
<dbReference type="SUPFAM" id="SSF103190">
    <property type="entry name" value="Sensory domain-like"/>
    <property type="match status" value="1"/>
</dbReference>
<dbReference type="PANTHER" id="PTHR32089">
    <property type="entry name" value="METHYL-ACCEPTING CHEMOTAXIS PROTEIN MCPB"/>
    <property type="match status" value="1"/>
</dbReference>
<gene>
    <name evidence="4" type="ORF">HXA33_14210</name>
</gene>
<comment type="caution">
    <text evidence="4">The sequence shown here is derived from an EMBL/GenBank/DDBJ whole genome shotgun (WGS) entry which is preliminary data.</text>
</comment>
<dbReference type="Gene3D" id="1.10.287.950">
    <property type="entry name" value="Methyl-accepting chemotaxis protein"/>
    <property type="match status" value="1"/>
</dbReference>
<sequence length="281" mass="30386">MLIKRRFSMNIMNNAIQLAEGFHSLLGEDTMLGITDREAFIYYLPSAKVDFGLKKGTPISPDDPNLKAALAGRNGSVIIPADIYGVSVHAKSFPIKNEEGDVVGAFAIATPLDNQEKMDAYMKDIHHIIEGLQNSVHVVAAHSQELAASSEEISTQAKQSLDLSVRTESETSQIKSIQEQTNILGLNASIEAARAGEAGAGFSVVAKEVRKLSGQTTEVTTTISNSLGDITKTMNNLSENVEQIKSASAEQAELVTEFSDLIDRLNTISTEMKGFMEKVIK</sequence>
<name>A0A9Q4B3L0_SALAG</name>
<dbReference type="InterPro" id="IPR029151">
    <property type="entry name" value="Sensor-like_sf"/>
</dbReference>
<dbReference type="PANTHER" id="PTHR32089:SF112">
    <property type="entry name" value="LYSOZYME-LIKE PROTEIN-RELATED"/>
    <property type="match status" value="1"/>
</dbReference>
<dbReference type="InterPro" id="IPR004089">
    <property type="entry name" value="MCPsignal_dom"/>
</dbReference>
<evidence type="ECO:0000256" key="2">
    <source>
        <dbReference type="PROSITE-ProRule" id="PRU00284"/>
    </source>
</evidence>
<accession>A0A9Q4B3L0</accession>
<dbReference type="GO" id="GO:0007165">
    <property type="term" value="P:signal transduction"/>
    <property type="evidence" value="ECO:0007669"/>
    <property type="project" value="UniProtKB-KW"/>
</dbReference>
<evidence type="ECO:0000259" key="3">
    <source>
        <dbReference type="PROSITE" id="PS50111"/>
    </source>
</evidence>
<reference evidence="4" key="1">
    <citation type="submission" date="2020-06" db="EMBL/GenBank/DDBJ databases">
        <title>Insight into the genomes of haloalkaliphilic bacilli from Kenyan soda lakes.</title>
        <authorList>
            <person name="Mwirichia R."/>
            <person name="Villamizar G.C."/>
            <person name="Poehlein A."/>
            <person name="Mugweru J."/>
            <person name="Kipnyargis A."/>
            <person name="Kiplimo D."/>
            <person name="Orwa P."/>
            <person name="Daniel R."/>
        </authorList>
    </citation>
    <scope>NUCLEOTIDE SEQUENCE</scope>
    <source>
        <strain evidence="4">B1096_S55</strain>
    </source>
</reference>
<evidence type="ECO:0000256" key="1">
    <source>
        <dbReference type="ARBA" id="ARBA00023224"/>
    </source>
</evidence>
<dbReference type="SMART" id="SM00283">
    <property type="entry name" value="MA"/>
    <property type="match status" value="1"/>
</dbReference>
<dbReference type="SUPFAM" id="SSF58104">
    <property type="entry name" value="Methyl-accepting chemotaxis protein (MCP) signaling domain"/>
    <property type="match status" value="1"/>
</dbReference>
<organism evidence="4 5">
    <name type="scientific">Salipaludibacillus agaradhaerens</name>
    <name type="common">Bacillus agaradhaerens</name>
    <dbReference type="NCBI Taxonomy" id="76935"/>
    <lineage>
        <taxon>Bacteria</taxon>
        <taxon>Bacillati</taxon>
        <taxon>Bacillota</taxon>
        <taxon>Bacilli</taxon>
        <taxon>Bacillales</taxon>
        <taxon>Bacillaceae</taxon>
    </lineage>
</organism>
<evidence type="ECO:0000313" key="5">
    <source>
        <dbReference type="Proteomes" id="UP001057753"/>
    </source>
</evidence>
<keyword evidence="1 2" id="KW-0807">Transducer</keyword>